<comment type="similarity">
    <text evidence="1">Belongs to the UPF0137 (pGP6-D) family.</text>
</comment>
<dbReference type="InterPro" id="IPR005350">
    <property type="entry name" value="UPF0137"/>
</dbReference>
<gene>
    <name evidence="2" type="ORF">ELAC_0140</name>
</gene>
<dbReference type="EMBL" id="CWGJ01000001">
    <property type="protein sequence ID" value="CRX37502.1"/>
    <property type="molecule type" value="Genomic_DNA"/>
</dbReference>
<dbReference type="AlphaFoldDB" id="A0A0H5DN45"/>
<evidence type="ECO:0000256" key="1">
    <source>
        <dbReference type="ARBA" id="ARBA00006121"/>
    </source>
</evidence>
<dbReference type="RefSeq" id="WP_098037354.1">
    <property type="nucleotide sequence ID" value="NZ_CWGJ01000001.1"/>
</dbReference>
<organism evidence="2 3">
    <name type="scientific">Estrella lausannensis</name>
    <dbReference type="NCBI Taxonomy" id="483423"/>
    <lineage>
        <taxon>Bacteria</taxon>
        <taxon>Pseudomonadati</taxon>
        <taxon>Chlamydiota</taxon>
        <taxon>Chlamydiia</taxon>
        <taxon>Parachlamydiales</taxon>
        <taxon>Candidatus Criblamydiaceae</taxon>
        <taxon>Estrella</taxon>
    </lineage>
</organism>
<reference evidence="3" key="1">
    <citation type="submission" date="2015-06" db="EMBL/GenBank/DDBJ databases">
        <authorList>
            <person name="Bertelli C."/>
        </authorList>
    </citation>
    <scope>NUCLEOTIDE SEQUENCE [LARGE SCALE GENOMIC DNA]</scope>
    <source>
        <strain evidence="3">CRIB-30</strain>
    </source>
</reference>
<protein>
    <submittedName>
        <fullName evidence="2">Virulence plasmid protein-D-related protein</fullName>
    </submittedName>
</protein>
<name>A0A0H5DN45_9BACT</name>
<accession>A0A0H5DN45</accession>
<dbReference type="Pfam" id="PF03677">
    <property type="entry name" value="UPF0137"/>
    <property type="match status" value="1"/>
</dbReference>
<evidence type="ECO:0000313" key="3">
    <source>
        <dbReference type="Proteomes" id="UP000220251"/>
    </source>
</evidence>
<evidence type="ECO:0000313" key="2">
    <source>
        <dbReference type="EMBL" id="CRX37502.1"/>
    </source>
</evidence>
<keyword evidence="3" id="KW-1185">Reference proteome</keyword>
<dbReference type="Proteomes" id="UP000220251">
    <property type="component" value="Unassembled WGS sequence"/>
</dbReference>
<proteinExistence type="inferred from homology"/>
<dbReference type="OrthoDB" id="20802at2"/>
<sequence>MKRMEEILASRLKKKETQSKMEEMVRKSSQGELTSFSGIFHTVELTEGEKLKLEEILSVHAGDGENISEDLKRLSSITSEVKAITTQAILLHGERIKKAQDLLKRYKEGAFTAWLIATYGNRQTPYNFLQYYEFVERIPPQLKMQVDKMPKQAVYTLASRNGPQEMKEKLVLEWKGESKENLLRAIREMFPLSETDKRAASPADGVISSLQKTLQQLKRGVRLKEKEKNVILALVESIREVVED</sequence>